<keyword evidence="2" id="KW-1185">Reference proteome</keyword>
<name>A0A060HFY0_9ARCH</name>
<protein>
    <submittedName>
        <fullName evidence="1">Uncharacterized protein</fullName>
    </submittedName>
</protein>
<dbReference type="Proteomes" id="UP000027093">
    <property type="component" value="Chromosome"/>
</dbReference>
<reference evidence="1 2" key="1">
    <citation type="journal article" date="2014" name="Int. J. Syst. Evol. Microbiol.">
        <title>Nitrososphaera viennensis gen. nov., sp. nov., an aerobic and mesophilic, ammonia-oxidizing archaeon from soil and a member of the archaeal phylum Thaumarchaeota.</title>
        <authorList>
            <person name="Stieglmeier M."/>
            <person name="Klingl A."/>
            <person name="Alves R.J."/>
            <person name="Rittmann S.K."/>
            <person name="Melcher M."/>
            <person name="Leisch N."/>
            <person name="Schleper C."/>
        </authorList>
    </citation>
    <scope>NUCLEOTIDE SEQUENCE [LARGE SCALE GENOMIC DNA]</scope>
    <source>
        <strain evidence="1">EN76</strain>
    </source>
</reference>
<organism evidence="1 2">
    <name type="scientific">Nitrososphaera viennensis EN76</name>
    <dbReference type="NCBI Taxonomy" id="926571"/>
    <lineage>
        <taxon>Archaea</taxon>
        <taxon>Nitrososphaerota</taxon>
        <taxon>Nitrososphaeria</taxon>
        <taxon>Nitrososphaerales</taxon>
        <taxon>Nitrososphaeraceae</taxon>
        <taxon>Nitrososphaera</taxon>
    </lineage>
</organism>
<sequence>MNRRLVPIVAAAGISMIVIGFALPAIASIVAGGRQATEGLGLRGNVDMILYDQSGNVKDERHIDNLIVSAGVEGVASRIAPHDGSVNPTAPYNYIALGTSNTAVDASQTALSAELTTGANYARIQDGTAIYSTASGNKLILSVTFGPGQATGTLRESGIFNSATGGNMLARQTFADIQKAAGDTLTVTWTITLSPT</sequence>
<dbReference type="STRING" id="926571.NVIE_000990"/>
<dbReference type="GeneID" id="74945362"/>
<proteinExistence type="predicted"/>
<dbReference type="HOGENOM" id="CLU_1387627_0_0_2"/>
<evidence type="ECO:0000313" key="2">
    <source>
        <dbReference type="Proteomes" id="UP000027093"/>
    </source>
</evidence>
<gene>
    <name evidence="1" type="ORF">NVIE_000990</name>
</gene>
<dbReference type="RefSeq" id="WP_144239367.1">
    <property type="nucleotide sequence ID" value="NZ_CP007536.1"/>
</dbReference>
<dbReference type="EMBL" id="CP007536">
    <property type="protein sequence ID" value="AIC14280.1"/>
    <property type="molecule type" value="Genomic_DNA"/>
</dbReference>
<accession>A0A060HFY0</accession>
<evidence type="ECO:0000313" key="1">
    <source>
        <dbReference type="EMBL" id="AIC14280.1"/>
    </source>
</evidence>
<dbReference type="OrthoDB" id="373608at2157"/>
<dbReference type="AlphaFoldDB" id="A0A060HFY0"/>
<dbReference type="KEGG" id="nvn:NVIE_000990"/>